<feature type="domain" description="HTH cro/C1-type" evidence="5">
    <location>
        <begin position="2"/>
        <end position="35"/>
    </location>
</feature>
<dbReference type="GO" id="GO:0003677">
    <property type="term" value="F:DNA binding"/>
    <property type="evidence" value="ECO:0007669"/>
    <property type="project" value="UniProtKB-KW"/>
</dbReference>
<dbReference type="Pfam" id="PF00356">
    <property type="entry name" value="LacI"/>
    <property type="match status" value="1"/>
</dbReference>
<evidence type="ECO:0000256" key="1">
    <source>
        <dbReference type="ARBA" id="ARBA00023015"/>
    </source>
</evidence>
<keyword evidence="7" id="KW-1185">Reference proteome</keyword>
<dbReference type="PROSITE" id="PS50932">
    <property type="entry name" value="HTH_LACI_2"/>
    <property type="match status" value="1"/>
</dbReference>
<evidence type="ECO:0000313" key="6">
    <source>
        <dbReference type="EMBL" id="MFD1316607.1"/>
    </source>
</evidence>
<evidence type="ECO:0000256" key="3">
    <source>
        <dbReference type="ARBA" id="ARBA00023163"/>
    </source>
</evidence>
<dbReference type="PANTHER" id="PTHR30146">
    <property type="entry name" value="LACI-RELATED TRANSCRIPTIONAL REPRESSOR"/>
    <property type="match status" value="1"/>
</dbReference>
<dbReference type="Proteomes" id="UP001597201">
    <property type="component" value="Unassembled WGS sequence"/>
</dbReference>
<dbReference type="InterPro" id="IPR010982">
    <property type="entry name" value="Lambda_DNA-bd_dom_sf"/>
</dbReference>
<evidence type="ECO:0000259" key="5">
    <source>
        <dbReference type="PROSITE" id="PS50943"/>
    </source>
</evidence>
<keyword evidence="1" id="KW-0805">Transcription regulation</keyword>
<feature type="domain" description="HTH lacI-type" evidence="4">
    <location>
        <begin position="5"/>
        <end position="59"/>
    </location>
</feature>
<dbReference type="InterPro" id="IPR000843">
    <property type="entry name" value="HTH_LacI"/>
</dbReference>
<dbReference type="InterPro" id="IPR028082">
    <property type="entry name" value="Peripla_BP_I"/>
</dbReference>
<gene>
    <name evidence="6" type="ORF">ACFQ39_13355</name>
</gene>
<dbReference type="EMBL" id="JBHTMY010000003">
    <property type="protein sequence ID" value="MFD1316607.1"/>
    <property type="molecule type" value="Genomic_DNA"/>
</dbReference>
<dbReference type="PROSITE" id="PS50943">
    <property type="entry name" value="HTH_CROC1"/>
    <property type="match status" value="1"/>
</dbReference>
<dbReference type="InterPro" id="IPR001387">
    <property type="entry name" value="Cro/C1-type_HTH"/>
</dbReference>
<dbReference type="RefSeq" id="WP_377179747.1">
    <property type="nucleotide sequence ID" value="NZ_JBHTMY010000003.1"/>
</dbReference>
<dbReference type="SMART" id="SM00354">
    <property type="entry name" value="HTH_LACI"/>
    <property type="match status" value="1"/>
</dbReference>
<organism evidence="6 7">
    <name type="scientific">Namhaeicola litoreus</name>
    <dbReference type="NCBI Taxonomy" id="1052145"/>
    <lineage>
        <taxon>Bacteria</taxon>
        <taxon>Pseudomonadati</taxon>
        <taxon>Bacteroidota</taxon>
        <taxon>Flavobacteriia</taxon>
        <taxon>Flavobacteriales</taxon>
        <taxon>Flavobacteriaceae</taxon>
        <taxon>Namhaeicola</taxon>
    </lineage>
</organism>
<accession>A0ABW3Y403</accession>
<keyword evidence="2 6" id="KW-0238">DNA-binding</keyword>
<reference evidence="7" key="1">
    <citation type="journal article" date="2019" name="Int. J. Syst. Evol. Microbiol.">
        <title>The Global Catalogue of Microorganisms (GCM) 10K type strain sequencing project: providing services to taxonomists for standard genome sequencing and annotation.</title>
        <authorList>
            <consortium name="The Broad Institute Genomics Platform"/>
            <consortium name="The Broad Institute Genome Sequencing Center for Infectious Disease"/>
            <person name="Wu L."/>
            <person name="Ma J."/>
        </authorList>
    </citation>
    <scope>NUCLEOTIDE SEQUENCE [LARGE SCALE GENOMIC DNA]</scope>
    <source>
        <strain evidence="7">CCUG 61485</strain>
    </source>
</reference>
<dbReference type="CDD" id="cd06267">
    <property type="entry name" value="PBP1_LacI_sugar_binding-like"/>
    <property type="match status" value="1"/>
</dbReference>
<dbReference type="Pfam" id="PF13377">
    <property type="entry name" value="Peripla_BP_3"/>
    <property type="match status" value="1"/>
</dbReference>
<name>A0ABW3Y403_9FLAO</name>
<dbReference type="Gene3D" id="3.40.50.2300">
    <property type="match status" value="2"/>
</dbReference>
<comment type="caution">
    <text evidence="6">The sequence shown here is derived from an EMBL/GenBank/DDBJ whole genome shotgun (WGS) entry which is preliminary data.</text>
</comment>
<dbReference type="SUPFAM" id="SSF47413">
    <property type="entry name" value="lambda repressor-like DNA-binding domains"/>
    <property type="match status" value="1"/>
</dbReference>
<protein>
    <submittedName>
        <fullName evidence="6">LacI family DNA-binding transcriptional regulator</fullName>
    </submittedName>
</protein>
<evidence type="ECO:0000259" key="4">
    <source>
        <dbReference type="PROSITE" id="PS50932"/>
    </source>
</evidence>
<dbReference type="Gene3D" id="1.10.260.40">
    <property type="entry name" value="lambda repressor-like DNA-binding domains"/>
    <property type="match status" value="1"/>
</dbReference>
<dbReference type="CDD" id="cd01392">
    <property type="entry name" value="HTH_LacI"/>
    <property type="match status" value="1"/>
</dbReference>
<dbReference type="InterPro" id="IPR046335">
    <property type="entry name" value="LacI/GalR-like_sensor"/>
</dbReference>
<proteinExistence type="predicted"/>
<dbReference type="PANTHER" id="PTHR30146:SF109">
    <property type="entry name" value="HTH-TYPE TRANSCRIPTIONAL REGULATOR GALS"/>
    <property type="match status" value="1"/>
</dbReference>
<keyword evidence="3" id="KW-0804">Transcription</keyword>
<dbReference type="SUPFAM" id="SSF53822">
    <property type="entry name" value="Periplasmic binding protein-like I"/>
    <property type="match status" value="1"/>
</dbReference>
<evidence type="ECO:0000256" key="2">
    <source>
        <dbReference type="ARBA" id="ARBA00023125"/>
    </source>
</evidence>
<sequence>MEKKVTLKELAKVLNVSVATVSKALNDSYDISEETKIRVKKKAKELNYVPNIIAQSLKLKKSFSLGVIIPNITDEFFARAVHGITKEAKENKYKTLISISNEELQSERESVDTFLNSNIDGLLISLASETQMKKQYEHIKKIQDQEIPIVLFDRVTDEINCDKITIDDFKSAYDATYFLLRKGCKNVVFLSTISNTSVCELRKKGYAQALKDSKIKVGATRFLEVTHENLEIELKKFLDHEEVDGILGADEHSAVASLHLVQNLGYKVPGQISVIGFTNGSLTKFTVPSLTAISQHSELMGKNAVQILLSRIQNGYLDKEMQHKIVQTNLIQRKSTRSKS</sequence>
<evidence type="ECO:0000313" key="7">
    <source>
        <dbReference type="Proteomes" id="UP001597201"/>
    </source>
</evidence>